<dbReference type="InterPro" id="IPR003016">
    <property type="entry name" value="2-oxoA_DH_lipoyl-BS"/>
</dbReference>
<dbReference type="GO" id="GO:0005739">
    <property type="term" value="C:mitochondrion"/>
    <property type="evidence" value="ECO:0007669"/>
    <property type="project" value="UniProtKB-SubCell"/>
</dbReference>
<dbReference type="InterPro" id="IPR004167">
    <property type="entry name" value="PSBD"/>
</dbReference>
<evidence type="ECO:0000256" key="1">
    <source>
        <dbReference type="ARBA" id="ARBA00007317"/>
    </source>
</evidence>
<comment type="subcellular location">
    <subcellularLocation>
        <location evidence="7">Mitochondrion</location>
    </subcellularLocation>
</comment>
<name>A0A061BBD7_CYBFA</name>
<reference evidence="12" key="3">
    <citation type="submission" date="2017-01" db="EMBL/GenBank/DDBJ databases">
        <authorList>
            <person name="Mah S.A."/>
            <person name="Swanson W.J."/>
            <person name="Moy G.W."/>
            <person name="Vacquier V.D."/>
        </authorList>
    </citation>
    <scope>NUCLEOTIDE SEQUENCE [LARGE SCALE GENOMIC DNA]</scope>
    <source>
        <strain evidence="12">65</strain>
    </source>
</reference>
<dbReference type="InterPro" id="IPR000089">
    <property type="entry name" value="Biotin_lipoyl"/>
</dbReference>
<dbReference type="FunFam" id="2.40.50.100:FF:000010">
    <property type="entry name" value="Acetyltransferase component of pyruvate dehydrogenase complex"/>
    <property type="match status" value="1"/>
</dbReference>
<dbReference type="OrthoDB" id="537444at2759"/>
<dbReference type="Gene3D" id="2.40.50.100">
    <property type="match status" value="1"/>
</dbReference>
<dbReference type="Pfam" id="PF02817">
    <property type="entry name" value="E3_binding"/>
    <property type="match status" value="1"/>
</dbReference>
<dbReference type="InterPro" id="IPR011053">
    <property type="entry name" value="Single_hybrid_motif"/>
</dbReference>
<evidence type="ECO:0000259" key="9">
    <source>
        <dbReference type="PROSITE" id="PS50968"/>
    </source>
</evidence>
<organism evidence="11">
    <name type="scientific">Cyberlindnera fabianii</name>
    <name type="common">Yeast</name>
    <name type="synonym">Hansenula fabianii</name>
    <dbReference type="NCBI Taxonomy" id="36022"/>
    <lineage>
        <taxon>Eukaryota</taxon>
        <taxon>Fungi</taxon>
        <taxon>Dikarya</taxon>
        <taxon>Ascomycota</taxon>
        <taxon>Saccharomycotina</taxon>
        <taxon>Saccharomycetes</taxon>
        <taxon>Phaffomycetales</taxon>
        <taxon>Phaffomycetaceae</taxon>
        <taxon>Cyberlindnera</taxon>
    </lineage>
</organism>
<sequence>MSKFAVRFQSSYPPHTIIGMPALSPTMTQGNLAVWNKAVGDQLSPGEAIAEIETDKAQMDFEFQEDGYLAKILVEAGAKDVPVNTPIAVYVEEKSDVDAFKDFTVDSAAAAPAKEAPKEEKKEEKEEKAPAKEEAPKKTSSPSSGSAPKKAAGDRIIASPLAKNIALEHGISLKGVAGSGPNGRIVKEDVEKLVAEASKAPKTAAAPAASQGAAAADYIDIPISNMRKIIGKRLLESTQTNPSYIVSSQISVSKLLKLRASLNAAANDRYKLSINDILIKAIAVAARRVPEANSHWIESENVMRQFNNVDVSVAVATPTGLITPIVKNAHTKGLASISSEVKDLGKRAKDNKLLPEEFQGGTICISNLGMNPAVNMFTSIINPPQSTILAIGTVQRVAVEDKSAEHGFSFDDKITITGTFDHRVVDGAKGGEFIRALKEVVENPLELLL</sequence>
<proteinExistence type="inferred from homology"/>
<dbReference type="EC" id="2.3.1.12" evidence="7"/>
<dbReference type="GO" id="GO:0004742">
    <property type="term" value="F:dihydrolipoyllysine-residue acetyltransferase activity"/>
    <property type="evidence" value="ECO:0007669"/>
    <property type="project" value="UniProtKB-UniRule"/>
</dbReference>
<accession>A0A061BBD7</accession>
<dbReference type="InterPro" id="IPR036625">
    <property type="entry name" value="E3-bd_dom_sf"/>
</dbReference>
<keyword evidence="13" id="KW-1185">Reference proteome</keyword>
<dbReference type="PROSITE" id="PS51826">
    <property type="entry name" value="PSBD"/>
    <property type="match status" value="1"/>
</dbReference>
<dbReference type="GO" id="GO:0006086">
    <property type="term" value="P:pyruvate decarboxylation to acetyl-CoA"/>
    <property type="evidence" value="ECO:0007669"/>
    <property type="project" value="InterPro"/>
</dbReference>
<comment type="similarity">
    <text evidence="1 7">Belongs to the 2-oxoacid dehydrogenase family.</text>
</comment>
<dbReference type="PROSITE" id="PS50968">
    <property type="entry name" value="BIOTINYL_LIPOYL"/>
    <property type="match status" value="1"/>
</dbReference>
<evidence type="ECO:0000256" key="7">
    <source>
        <dbReference type="RuleBase" id="RU361137"/>
    </source>
</evidence>
<dbReference type="InterPro" id="IPR045257">
    <property type="entry name" value="E2/Pdx1"/>
</dbReference>
<dbReference type="PROSITE" id="PS00189">
    <property type="entry name" value="LIPOYL"/>
    <property type="match status" value="1"/>
</dbReference>
<dbReference type="VEuPathDB" id="FungiDB:BON22_1037"/>
<dbReference type="Pfam" id="PF00198">
    <property type="entry name" value="2-oxoacid_dh"/>
    <property type="match status" value="1"/>
</dbReference>
<gene>
    <name evidence="12" type="ORF">BON22_1037</name>
    <name evidence="11" type="ORF">CYFA0S_25e00100g</name>
</gene>
<dbReference type="PANTHER" id="PTHR23151">
    <property type="entry name" value="DIHYDROLIPOAMIDE ACETYL/SUCCINYL-TRANSFERASE-RELATED"/>
    <property type="match status" value="1"/>
</dbReference>
<feature type="domain" description="Lipoyl-binding" evidence="9">
    <location>
        <begin position="15"/>
        <end position="91"/>
    </location>
</feature>
<evidence type="ECO:0000256" key="6">
    <source>
        <dbReference type="ARBA" id="ARBA00065810"/>
    </source>
</evidence>
<reference evidence="13" key="2">
    <citation type="journal article" date="2017" name="Genome Announc.">
        <title>Genome sequences of Cyberlindnera fabianii 65, Pichia kudriavzevii 129, and Saccharomyces cerevisiae 131 isolated from fermented masau fruits in Zimbabwe.</title>
        <authorList>
            <person name="van Rijswijck I.M.H."/>
            <person name="Derks M.F.L."/>
            <person name="Abee T."/>
            <person name="de Ridder D."/>
            <person name="Smid E.J."/>
        </authorList>
    </citation>
    <scope>NUCLEOTIDE SEQUENCE [LARGE SCALE GENOMIC DNA]</scope>
    <source>
        <strain evidence="13">65</strain>
    </source>
</reference>
<evidence type="ECO:0000313" key="12">
    <source>
        <dbReference type="EMBL" id="ONH69239.1"/>
    </source>
</evidence>
<keyword evidence="3 7" id="KW-0450">Lipoyl</keyword>
<reference evidence="11" key="1">
    <citation type="journal article" date="2014" name="Genome Announc.">
        <title>Genome sequence of the yeast Cyberlindnera fabianii (Hansenula fabianii).</title>
        <authorList>
            <person name="Freel K.C."/>
            <person name="Sarilar V."/>
            <person name="Neuveglise C."/>
            <person name="Devillers H."/>
            <person name="Friedrich A."/>
            <person name="Schacherer J."/>
        </authorList>
    </citation>
    <scope>NUCLEOTIDE SEQUENCE</scope>
    <source>
        <strain evidence="11">YJS4271</strain>
    </source>
</reference>
<comment type="catalytic activity">
    <reaction evidence="7">
        <text>N(6)-[(R)-dihydrolipoyl]-L-lysyl-[protein] + acetyl-CoA = N(6)-[(R)-S(8)-acetyldihydrolipoyl]-L-lysyl-[protein] + CoA</text>
        <dbReference type="Rhea" id="RHEA:17017"/>
        <dbReference type="Rhea" id="RHEA-COMP:10475"/>
        <dbReference type="Rhea" id="RHEA-COMP:10478"/>
        <dbReference type="ChEBI" id="CHEBI:57287"/>
        <dbReference type="ChEBI" id="CHEBI:57288"/>
        <dbReference type="ChEBI" id="CHEBI:83100"/>
        <dbReference type="ChEBI" id="CHEBI:83111"/>
        <dbReference type="EC" id="2.3.1.12"/>
    </reaction>
</comment>
<feature type="region of interest" description="Disordered" evidence="8">
    <location>
        <begin position="110"/>
        <end position="153"/>
    </location>
</feature>
<keyword evidence="12" id="KW-0670">Pyruvate</keyword>
<evidence type="ECO:0000256" key="4">
    <source>
        <dbReference type="ARBA" id="ARBA00022946"/>
    </source>
</evidence>
<keyword evidence="5 7" id="KW-0012">Acyltransferase</keyword>
<evidence type="ECO:0000256" key="5">
    <source>
        <dbReference type="ARBA" id="ARBA00023315"/>
    </source>
</evidence>
<comment type="subunit">
    <text evidence="6">Eukaryotic pyruvate dehydrogenase (PDH) complexes are organized as a core consisting of the oligomeric dihydrolipoamide acetyl-transferase (E2), around which are arranged multiple copies of pyruvate dehydrogenase (E1), dihydrolipoamide dehydrogenase (E3) and protein X (E3BP) bound by non-covalent bonds.</text>
</comment>
<comment type="cofactor">
    <cofactor evidence="7">
        <name>(R)-lipoate</name>
        <dbReference type="ChEBI" id="CHEBI:83088"/>
    </cofactor>
    <text evidence="7">Binds 1 lipoyl cofactor covalently.</text>
</comment>
<evidence type="ECO:0000256" key="3">
    <source>
        <dbReference type="ARBA" id="ARBA00022823"/>
    </source>
</evidence>
<dbReference type="Gene3D" id="3.30.559.10">
    <property type="entry name" value="Chloramphenicol acetyltransferase-like domain"/>
    <property type="match status" value="1"/>
</dbReference>
<dbReference type="InterPro" id="IPR006257">
    <property type="entry name" value="LAT1"/>
</dbReference>
<keyword evidence="2 7" id="KW-0808">Transferase</keyword>
<dbReference type="SUPFAM" id="SSF47005">
    <property type="entry name" value="Peripheral subunit-binding domain of 2-oxo acid dehydrogenase complex"/>
    <property type="match status" value="1"/>
</dbReference>
<dbReference type="STRING" id="36022.A0A061BBD7"/>
<comment type="function">
    <text evidence="7">The pyruvate dehydrogenase complex catalyzes the overall conversion of pyruvate to acetyl-CoA and CO(2).</text>
</comment>
<evidence type="ECO:0000259" key="10">
    <source>
        <dbReference type="PROSITE" id="PS51826"/>
    </source>
</evidence>
<dbReference type="EMBL" id="LK052910">
    <property type="protein sequence ID" value="CDR46644.1"/>
    <property type="molecule type" value="Genomic_DNA"/>
</dbReference>
<dbReference type="InterPro" id="IPR001078">
    <property type="entry name" value="2-oxoacid_DH_actylTfrase"/>
</dbReference>
<dbReference type="Gene3D" id="4.10.320.10">
    <property type="entry name" value="E3-binding domain"/>
    <property type="match status" value="1"/>
</dbReference>
<dbReference type="NCBIfam" id="TIGR01349">
    <property type="entry name" value="PDHac_trf_mito"/>
    <property type="match status" value="1"/>
</dbReference>
<feature type="domain" description="Peripheral subunit-binding (PSBD)" evidence="10">
    <location>
        <begin position="157"/>
        <end position="194"/>
    </location>
</feature>
<feature type="compositionally biased region" description="Low complexity" evidence="8">
    <location>
        <begin position="138"/>
        <end position="150"/>
    </location>
</feature>
<dbReference type="EMBL" id="MPUK01000002">
    <property type="protein sequence ID" value="ONH69239.1"/>
    <property type="molecule type" value="Genomic_DNA"/>
</dbReference>
<dbReference type="OMA" id="TMEFESF"/>
<dbReference type="SUPFAM" id="SSF52777">
    <property type="entry name" value="CoA-dependent acyltransferases"/>
    <property type="match status" value="1"/>
</dbReference>
<dbReference type="PANTHER" id="PTHR23151:SF90">
    <property type="entry name" value="DIHYDROLIPOYLLYSINE-RESIDUE ACETYLTRANSFERASE COMPONENT OF PYRUVATE DEHYDROGENASE COMPLEX, MITOCHONDRIAL-RELATED"/>
    <property type="match status" value="1"/>
</dbReference>
<dbReference type="Pfam" id="PF00364">
    <property type="entry name" value="Biotin_lipoyl"/>
    <property type="match status" value="1"/>
</dbReference>
<dbReference type="SUPFAM" id="SSF51230">
    <property type="entry name" value="Single hybrid motif"/>
    <property type="match status" value="1"/>
</dbReference>
<dbReference type="GO" id="GO:0045254">
    <property type="term" value="C:pyruvate dehydrogenase complex"/>
    <property type="evidence" value="ECO:0007669"/>
    <property type="project" value="UniProtKB-UniRule"/>
</dbReference>
<dbReference type="FunFam" id="3.30.559.10:FF:000003">
    <property type="entry name" value="Acetyltransferase component of pyruvate dehydrogenase complex"/>
    <property type="match status" value="1"/>
</dbReference>
<keyword evidence="4" id="KW-0809">Transit peptide</keyword>
<feature type="compositionally biased region" description="Basic and acidic residues" evidence="8">
    <location>
        <begin position="115"/>
        <end position="137"/>
    </location>
</feature>
<evidence type="ECO:0000256" key="2">
    <source>
        <dbReference type="ARBA" id="ARBA00022679"/>
    </source>
</evidence>
<protein>
    <recommendedName>
        <fullName evidence="7">Acetyltransferase component of pyruvate dehydrogenase complex</fullName>
        <ecNumber evidence="7">2.3.1.12</ecNumber>
    </recommendedName>
</protein>
<dbReference type="Proteomes" id="UP000189513">
    <property type="component" value="Unassembled WGS sequence"/>
</dbReference>
<dbReference type="InterPro" id="IPR023213">
    <property type="entry name" value="CAT-like_dom_sf"/>
</dbReference>
<evidence type="ECO:0000256" key="8">
    <source>
        <dbReference type="SAM" id="MobiDB-lite"/>
    </source>
</evidence>
<dbReference type="AlphaFoldDB" id="A0A061BBD7"/>
<evidence type="ECO:0000313" key="11">
    <source>
        <dbReference type="EMBL" id="CDR46644.1"/>
    </source>
</evidence>
<evidence type="ECO:0000313" key="13">
    <source>
        <dbReference type="Proteomes" id="UP000189513"/>
    </source>
</evidence>
<dbReference type="CDD" id="cd06849">
    <property type="entry name" value="lipoyl_domain"/>
    <property type="match status" value="1"/>
</dbReference>